<dbReference type="RefSeq" id="XP_026093366.1">
    <property type="nucleotide sequence ID" value="XM_026237581.1"/>
</dbReference>
<name>A0A6P6MBQ1_CARAU</name>
<dbReference type="PANTHER" id="PTHR33053">
    <property type="entry name" value="PROTEIN, PUTATIVE-RELATED"/>
    <property type="match status" value="1"/>
</dbReference>
<proteinExistence type="predicted"/>
<feature type="compositionally biased region" description="Polar residues" evidence="1">
    <location>
        <begin position="37"/>
        <end position="60"/>
    </location>
</feature>
<dbReference type="GeneID" id="113066017"/>
<dbReference type="KEGG" id="caua:113066017"/>
<keyword evidence="2" id="KW-1185">Reference proteome</keyword>
<evidence type="ECO:0000256" key="1">
    <source>
        <dbReference type="SAM" id="MobiDB-lite"/>
    </source>
</evidence>
<feature type="region of interest" description="Disordered" evidence="1">
    <location>
        <begin position="33"/>
        <end position="63"/>
    </location>
</feature>
<sequence length="679" mass="77593">MKRREPPLTSSGVRRRARISLEKRLHDIAEDCLLESEPTQTQKVETDSITNDTQSNNDSRLPQIDDHLDFVCTDDIGEVTERQHVSESDSESESEFADEPVSLVESLANWSVQFGVSLVALTALLTLLRLYHPELPKDARTILKTKTEYKIQQKCGGLYHYRGILTAMHNTLNHLIGKIADGFTFRLQINIDGLPLFKSSNLQLWPILGLLLSFPMKEPVVIGLFSGTKKPNAPDEFLRDFTHELKQLQEGFFFRGKKVFIELDSVICDTPARAFVKNTKAHNGYHGCDKCCQPGVYVNNRMTYPRNDFVLRTDSSFSDRVDEEHHHHGPHGFSGLDVGMVSRFPLDYMHLVCLGVTRRLLNIWLRGPLTFRLSSSLVDQISQSLIQMRAYIPAEFARKPRSLRDLDRWKATELRQFLLYTGSVALAPHLDCDVYNNFMLLYTGICILVSPQLCSMFNNYEKMLLTTFVSHFGELYGKDGLVYNVHGLVHLSADAQLHGSLDSISAFPYENYLNTLKKFVRKPEFPLAQIIRRLSEVEDIRTVELPCKALRRQHYVGPVPDGLQATAQYRQLQTEQWSIKVSTGDNVFAIDKDICVIYNIVQSVEGIYVVFKVLTQMDNFYNYPMSSDFLRVFIVSHPTGPFRVAKISQISHKCVLLPYKDRFVVMPFLHSQSYSAEMD</sequence>
<protein>
    <submittedName>
        <fullName evidence="3">Uncharacterized protein LOC113066017 isoform X1</fullName>
    </submittedName>
</protein>
<dbReference type="OrthoDB" id="10036512at2759"/>
<dbReference type="Proteomes" id="UP000515129">
    <property type="component" value="Chromosome 4"/>
</dbReference>
<evidence type="ECO:0000313" key="3">
    <source>
        <dbReference type="RefSeq" id="XP_026093366.1"/>
    </source>
</evidence>
<accession>A0A6P6MBQ1</accession>
<gene>
    <name evidence="3" type="primary">LOC113066017</name>
</gene>
<evidence type="ECO:0000313" key="2">
    <source>
        <dbReference type="Proteomes" id="UP000515129"/>
    </source>
</evidence>
<organism evidence="2 3">
    <name type="scientific">Carassius auratus</name>
    <name type="common">Goldfish</name>
    <dbReference type="NCBI Taxonomy" id="7957"/>
    <lineage>
        <taxon>Eukaryota</taxon>
        <taxon>Metazoa</taxon>
        <taxon>Chordata</taxon>
        <taxon>Craniata</taxon>
        <taxon>Vertebrata</taxon>
        <taxon>Euteleostomi</taxon>
        <taxon>Actinopterygii</taxon>
        <taxon>Neopterygii</taxon>
        <taxon>Teleostei</taxon>
        <taxon>Ostariophysi</taxon>
        <taxon>Cypriniformes</taxon>
        <taxon>Cyprinidae</taxon>
        <taxon>Cyprininae</taxon>
        <taxon>Carassius</taxon>
    </lineage>
</organism>
<dbReference type="PANTHER" id="PTHR33053:SF24">
    <property type="entry name" value="TRANSPOSASE DOMAIN-CONTAINING PROTEIN"/>
    <property type="match status" value="1"/>
</dbReference>
<reference evidence="3" key="1">
    <citation type="submission" date="2025-08" db="UniProtKB">
        <authorList>
            <consortium name="RefSeq"/>
        </authorList>
    </citation>
    <scope>IDENTIFICATION</scope>
    <source>
        <strain evidence="3">Wakin</strain>
        <tissue evidence="3">Muscle</tissue>
    </source>
</reference>
<dbReference type="AlphaFoldDB" id="A0A6P6MBQ1"/>